<dbReference type="AlphaFoldDB" id="A0A3Q2YYP7"/>
<dbReference type="Ensembl" id="ENSHCOT00000017008.1">
    <property type="protein sequence ID" value="ENSHCOP00000024122.1"/>
    <property type="gene ID" value="ENSHCOG00000013194.1"/>
</dbReference>
<dbReference type="GeneTree" id="ENSGT01120000272387"/>
<dbReference type="PANTHER" id="PTHR22625:SF69">
    <property type="entry name" value="PLEXIN-B3"/>
    <property type="match status" value="1"/>
</dbReference>
<dbReference type="GO" id="GO:0030334">
    <property type="term" value="P:regulation of cell migration"/>
    <property type="evidence" value="ECO:0007669"/>
    <property type="project" value="TreeGrafter"/>
</dbReference>
<accession>A0A3Q2YYP7</accession>
<name>A0A3Q2YYP7_HIPCM</name>
<keyword evidence="3" id="KW-1185">Reference proteome</keyword>
<dbReference type="GO" id="GO:0007162">
    <property type="term" value="P:negative regulation of cell adhesion"/>
    <property type="evidence" value="ECO:0007669"/>
    <property type="project" value="TreeGrafter"/>
</dbReference>
<dbReference type="Proteomes" id="UP000264820">
    <property type="component" value="Unplaced"/>
</dbReference>
<evidence type="ECO:0000259" key="1">
    <source>
        <dbReference type="Pfam" id="PF01833"/>
    </source>
</evidence>
<dbReference type="OMA" id="YLYMPSF"/>
<organism evidence="2 3">
    <name type="scientific">Hippocampus comes</name>
    <name type="common">Tiger tail seahorse</name>
    <dbReference type="NCBI Taxonomy" id="109280"/>
    <lineage>
        <taxon>Eukaryota</taxon>
        <taxon>Metazoa</taxon>
        <taxon>Chordata</taxon>
        <taxon>Craniata</taxon>
        <taxon>Vertebrata</taxon>
        <taxon>Euteleostomi</taxon>
        <taxon>Actinopterygii</taxon>
        <taxon>Neopterygii</taxon>
        <taxon>Teleostei</taxon>
        <taxon>Neoteleostei</taxon>
        <taxon>Acanthomorphata</taxon>
        <taxon>Syngnathiaria</taxon>
        <taxon>Syngnathiformes</taxon>
        <taxon>Syngnathoidei</taxon>
        <taxon>Syngnathidae</taxon>
        <taxon>Hippocampus</taxon>
    </lineage>
</organism>
<reference evidence="2" key="2">
    <citation type="submission" date="2025-09" db="UniProtKB">
        <authorList>
            <consortium name="Ensembl"/>
        </authorList>
    </citation>
    <scope>IDENTIFICATION</scope>
</reference>
<sequence>MTRSSHTFYLSVFQGKSFIYYPNPRFFPLNREALDAPYHFKAGGVIAVEGEGLTQAMSRQEVSARLGDEECEVKTLDSTHLYCEPPEVQPMSVYDSSHLPLYLYMPSFDVSGQRRLWRRC</sequence>
<dbReference type="Pfam" id="PF01833">
    <property type="entry name" value="TIG"/>
    <property type="match status" value="1"/>
</dbReference>
<evidence type="ECO:0000313" key="3">
    <source>
        <dbReference type="Proteomes" id="UP000264820"/>
    </source>
</evidence>
<dbReference type="STRING" id="109280.ENSHCOP00000024122"/>
<dbReference type="GO" id="GO:0017154">
    <property type="term" value="F:semaphorin receptor activity"/>
    <property type="evidence" value="ECO:0007669"/>
    <property type="project" value="InterPro"/>
</dbReference>
<evidence type="ECO:0000313" key="2">
    <source>
        <dbReference type="Ensembl" id="ENSHCOP00000024122.1"/>
    </source>
</evidence>
<dbReference type="InterPro" id="IPR002909">
    <property type="entry name" value="IPT_dom"/>
</dbReference>
<reference evidence="2" key="1">
    <citation type="submission" date="2025-08" db="UniProtKB">
        <authorList>
            <consortium name="Ensembl"/>
        </authorList>
    </citation>
    <scope>IDENTIFICATION</scope>
</reference>
<dbReference type="GO" id="GO:0050772">
    <property type="term" value="P:positive regulation of axonogenesis"/>
    <property type="evidence" value="ECO:0007669"/>
    <property type="project" value="TreeGrafter"/>
</dbReference>
<proteinExistence type="predicted"/>
<dbReference type="InterPro" id="IPR031148">
    <property type="entry name" value="Plexin"/>
</dbReference>
<dbReference type="GO" id="GO:0008360">
    <property type="term" value="P:regulation of cell shape"/>
    <property type="evidence" value="ECO:0007669"/>
    <property type="project" value="TreeGrafter"/>
</dbReference>
<protein>
    <recommendedName>
        <fullName evidence="1">IPT/TIG domain-containing protein</fullName>
    </recommendedName>
</protein>
<dbReference type="GO" id="GO:0002116">
    <property type="term" value="C:semaphorin receptor complex"/>
    <property type="evidence" value="ECO:0007669"/>
    <property type="project" value="TreeGrafter"/>
</dbReference>
<feature type="domain" description="IPT/TIG" evidence="1">
    <location>
        <begin position="41"/>
        <end position="93"/>
    </location>
</feature>
<dbReference type="PANTHER" id="PTHR22625">
    <property type="entry name" value="PLEXIN"/>
    <property type="match status" value="1"/>
</dbReference>
<dbReference type="GO" id="GO:0005886">
    <property type="term" value="C:plasma membrane"/>
    <property type="evidence" value="ECO:0007669"/>
    <property type="project" value="TreeGrafter"/>
</dbReference>